<dbReference type="Proteomes" id="UP000192796">
    <property type="component" value="Unassembled WGS sequence"/>
</dbReference>
<name>A0A1V9FXD9_9BACT</name>
<dbReference type="OrthoDB" id="9781481at2"/>
<keyword evidence="3" id="KW-1185">Reference proteome</keyword>
<keyword evidence="1" id="KW-0175">Coiled coil</keyword>
<comment type="caution">
    <text evidence="2">The sequence shown here is derived from an EMBL/GenBank/DDBJ whole genome shotgun (WGS) entry which is preliminary data.</text>
</comment>
<evidence type="ECO:0000313" key="3">
    <source>
        <dbReference type="Proteomes" id="UP000192796"/>
    </source>
</evidence>
<protein>
    <submittedName>
        <fullName evidence="2">Uncharacterized protein</fullName>
    </submittedName>
</protein>
<dbReference type="EMBL" id="LVYD01000048">
    <property type="protein sequence ID" value="OQP62906.1"/>
    <property type="molecule type" value="Genomic_DNA"/>
</dbReference>
<organism evidence="2 3">
    <name type="scientific">Niastella vici</name>
    <dbReference type="NCBI Taxonomy" id="1703345"/>
    <lineage>
        <taxon>Bacteria</taxon>
        <taxon>Pseudomonadati</taxon>
        <taxon>Bacteroidota</taxon>
        <taxon>Chitinophagia</taxon>
        <taxon>Chitinophagales</taxon>
        <taxon>Chitinophagaceae</taxon>
        <taxon>Niastella</taxon>
    </lineage>
</organism>
<dbReference type="STRING" id="1703345.A3860_26725"/>
<accession>A0A1V9FXD9</accession>
<reference evidence="2 3" key="1">
    <citation type="submission" date="2016-03" db="EMBL/GenBank/DDBJ databases">
        <title>Niastella vici sp. nov., isolated from farmland soil.</title>
        <authorList>
            <person name="Chen L."/>
            <person name="Wang D."/>
            <person name="Yang S."/>
            <person name="Wang G."/>
        </authorList>
    </citation>
    <scope>NUCLEOTIDE SEQUENCE [LARGE SCALE GENOMIC DNA]</scope>
    <source>
        <strain evidence="2 3">DJ57</strain>
    </source>
</reference>
<sequence length="578" mass="67992">MPEYKSIRTKGVLEERRLNSGRFRVLGFKRQGQFVYDPEEIKKEFLPNGFVFAPGIFNNPKFTEDTIWEFYAIPGDNIIAGGDIMFLDSSRDYTKLDFQVFDIYEDVMVTAKQFNQPLLNRYFNEVTSKFYIHQKETLYGPFKTVSGEVVPELGRHVNLFGRLPRIHEINGRQYLLELPSENNIIEKIECYTRSQLADWFRREVRASGLKIDWNEWEHLLGTWNDNGEGLGRFNQVGNFMEELRLSHQEIKTLADSSATLKNMYKQSINDIRELIRQEELIPLLREKEVLEKEILSLNTRIATLQEESETLNKQRKKLTEEYQFINEEKDRLINDIKIHTTVAEKTNTSSVYDLRQDERLQTFEVRVFEKTGDVYPDLKSFAKKCEALFGEDVNVRKQGMLSFFQLRQYKAILCKQVDWVIQFARLTNNCKLFIQQVEADWLKYECLYRNGLRQCWESAVKNPEIIHFFLLEDINLSSIECYGRPFLDLLANRRQKLPGLDESWPPNVWLFGAPLELDKQENFGLPLIRSSFKYWGAIPSFDQINTTVDVSGSYLPLNVLYDHGIDAPIQMNDYFHHE</sequence>
<feature type="coiled-coil region" evidence="1">
    <location>
        <begin position="287"/>
        <end position="335"/>
    </location>
</feature>
<proteinExistence type="predicted"/>
<dbReference type="RefSeq" id="WP_081148355.1">
    <property type="nucleotide sequence ID" value="NZ_LVYD01000048.1"/>
</dbReference>
<evidence type="ECO:0000313" key="2">
    <source>
        <dbReference type="EMBL" id="OQP62906.1"/>
    </source>
</evidence>
<gene>
    <name evidence="2" type="ORF">A3860_26725</name>
</gene>
<evidence type="ECO:0000256" key="1">
    <source>
        <dbReference type="SAM" id="Coils"/>
    </source>
</evidence>
<dbReference type="AlphaFoldDB" id="A0A1V9FXD9"/>